<dbReference type="Proteomes" id="UP000054560">
    <property type="component" value="Unassembled WGS sequence"/>
</dbReference>
<feature type="compositionally biased region" description="Polar residues" evidence="2">
    <location>
        <begin position="1433"/>
        <end position="1446"/>
    </location>
</feature>
<reference evidence="3 4" key="1">
    <citation type="submission" date="2011-02" db="EMBL/GenBank/DDBJ databases">
        <title>The Genome Sequence of Sphaeroforma arctica JP610.</title>
        <authorList>
            <consortium name="The Broad Institute Genome Sequencing Platform"/>
            <person name="Russ C."/>
            <person name="Cuomo C."/>
            <person name="Young S.K."/>
            <person name="Zeng Q."/>
            <person name="Gargeya S."/>
            <person name="Alvarado L."/>
            <person name="Berlin A."/>
            <person name="Chapman S.B."/>
            <person name="Chen Z."/>
            <person name="Freedman E."/>
            <person name="Gellesch M."/>
            <person name="Goldberg J."/>
            <person name="Griggs A."/>
            <person name="Gujja S."/>
            <person name="Heilman E."/>
            <person name="Heiman D."/>
            <person name="Howarth C."/>
            <person name="Mehta T."/>
            <person name="Neiman D."/>
            <person name="Pearson M."/>
            <person name="Roberts A."/>
            <person name="Saif S."/>
            <person name="Shea T."/>
            <person name="Shenoy N."/>
            <person name="Sisk P."/>
            <person name="Stolte C."/>
            <person name="Sykes S."/>
            <person name="White J."/>
            <person name="Yandava C."/>
            <person name="Burger G."/>
            <person name="Gray M.W."/>
            <person name="Holland P.W.H."/>
            <person name="King N."/>
            <person name="Lang F.B.F."/>
            <person name="Roger A.J."/>
            <person name="Ruiz-Trillo I."/>
            <person name="Haas B."/>
            <person name="Nusbaum C."/>
            <person name="Birren B."/>
        </authorList>
    </citation>
    <scope>NUCLEOTIDE SEQUENCE [LARGE SCALE GENOMIC DNA]</scope>
    <source>
        <strain evidence="3 4">JP610</strain>
    </source>
</reference>
<dbReference type="eggNOG" id="ENOG502QR8W">
    <property type="taxonomic scope" value="Eukaryota"/>
</dbReference>
<keyword evidence="1" id="KW-0175">Coiled coil</keyword>
<feature type="compositionally biased region" description="Polar residues" evidence="2">
    <location>
        <begin position="143"/>
        <end position="153"/>
    </location>
</feature>
<dbReference type="RefSeq" id="XP_014157790.1">
    <property type="nucleotide sequence ID" value="XM_014302315.1"/>
</dbReference>
<dbReference type="GeneID" id="25904382"/>
<feature type="compositionally biased region" description="Basic and acidic residues" evidence="2">
    <location>
        <begin position="130"/>
        <end position="142"/>
    </location>
</feature>
<feature type="compositionally biased region" description="Gly residues" evidence="2">
    <location>
        <begin position="510"/>
        <end position="520"/>
    </location>
</feature>
<feature type="compositionally biased region" description="Low complexity" evidence="2">
    <location>
        <begin position="223"/>
        <end position="241"/>
    </location>
</feature>
<evidence type="ECO:0000256" key="1">
    <source>
        <dbReference type="SAM" id="Coils"/>
    </source>
</evidence>
<feature type="region of interest" description="Disordered" evidence="2">
    <location>
        <begin position="1181"/>
        <end position="1220"/>
    </location>
</feature>
<feature type="region of interest" description="Disordered" evidence="2">
    <location>
        <begin position="505"/>
        <end position="529"/>
    </location>
</feature>
<feature type="compositionally biased region" description="Low complexity" evidence="2">
    <location>
        <begin position="1488"/>
        <end position="1499"/>
    </location>
</feature>
<feature type="compositionally biased region" description="Polar residues" evidence="2">
    <location>
        <begin position="1181"/>
        <end position="1192"/>
    </location>
</feature>
<feature type="compositionally biased region" description="Low complexity" evidence="2">
    <location>
        <begin position="338"/>
        <end position="349"/>
    </location>
</feature>
<feature type="compositionally biased region" description="Basic and acidic residues" evidence="2">
    <location>
        <begin position="173"/>
        <end position="183"/>
    </location>
</feature>
<feature type="compositionally biased region" description="Low complexity" evidence="2">
    <location>
        <begin position="1460"/>
        <end position="1480"/>
    </location>
</feature>
<evidence type="ECO:0000256" key="2">
    <source>
        <dbReference type="SAM" id="MobiDB-lite"/>
    </source>
</evidence>
<feature type="compositionally biased region" description="Low complexity" evidence="2">
    <location>
        <begin position="288"/>
        <end position="310"/>
    </location>
</feature>
<feature type="compositionally biased region" description="Gly residues" evidence="2">
    <location>
        <begin position="1449"/>
        <end position="1459"/>
    </location>
</feature>
<feature type="coiled-coil region" evidence="1">
    <location>
        <begin position="884"/>
        <end position="911"/>
    </location>
</feature>
<accession>A0A0L0G6M5</accession>
<feature type="region of interest" description="Disordered" evidence="2">
    <location>
        <begin position="29"/>
        <end position="257"/>
    </location>
</feature>
<feature type="compositionally biased region" description="Polar residues" evidence="2">
    <location>
        <begin position="1377"/>
        <end position="1386"/>
    </location>
</feature>
<feature type="compositionally biased region" description="Low complexity" evidence="2">
    <location>
        <begin position="1612"/>
        <end position="1635"/>
    </location>
</feature>
<proteinExistence type="predicted"/>
<feature type="compositionally biased region" description="Polar residues" evidence="2">
    <location>
        <begin position="1648"/>
        <end position="1658"/>
    </location>
</feature>
<feature type="compositionally biased region" description="Polar residues" evidence="2">
    <location>
        <begin position="1501"/>
        <end position="1542"/>
    </location>
</feature>
<name>A0A0L0G6M5_9EUKA</name>
<feature type="compositionally biased region" description="Polar residues" evidence="2">
    <location>
        <begin position="1799"/>
        <end position="1813"/>
    </location>
</feature>
<feature type="region of interest" description="Disordered" evidence="2">
    <location>
        <begin position="1751"/>
        <end position="1813"/>
    </location>
</feature>
<sequence>MEGDKKSKMTKTGTGVRRFKLTAVADIVENMGTPKSALKDASTDAPKSAVKDASTNVPLHINTDTSTATHGDPSSRSPSPGNTDQAHDKTIVPTLTSAAGGVHTTVGESSTEKDSGGDVNGETDASTSGKDLDADKTSKDTDISSTEGHSQTDMRCLQETNKDTRKGPQGNKKSVEGVGRERNGVVAKKSVQLGSRQSLPQEGPQRPGSPLAVVRKPMSGVASVSVQKVNSSNNTSGSDSNHTQHGAKETAPFGDVTSVRVLPDTVIKDDNAQTGGAKQGGSKSPDVSASAIASSTTAHIPQQEQAQAQASTARKKTPPQAIPERSSAGVKGGGRGIPTPGSLPSLPSPVSESLLLEVRAEAQRMKSDPTHFMNPLSSTSAPVVTAKSGVKPSRFTIYDPNMGVGAVGVNATDVAAGSAGSSKNNSVLNLVASGPNSGLDSAGASTVALANVGSSGQGVTVALIPLATDNVGVAVNPGIPMYAAPSVAHMPDMEYSRSRFKVKDTHPNGVIGGGGGGGVLGSTRPARSQPITTTTLTTTTTDTDLNGTTVVRHQSSNIFSSAGVGMGVHGHVAGSVVLPVGDTSSHLYTTADGVVRSVNGDIKHAENASGLHGVPPTPSRFVVNGVPDASGNKGHAAAHTAAQAQMTAPIQTQVQGAIPVGRFRSLQHGVIDLSHAPPRQLTPTPHHMTQHRMEQLQHQHQQQQHRGQLGSPIMSLVHPHGGQILYQTASNVTPVMYMPSSQSMYSSVGMPLMDDGHPQPMTQQDVLGGIPAGSEAHGGKAMPVGMEDQDMHQAGHGMESDDLNYVYVSADDVSVNGVPVDPQGVHQKYMPMPVNFRRVAQTGLDALKKVRKSNVEQQKMLKKLIEFHRPGMDVISSGTFMDKLDFMKEQFVALNKENELLLENNRKLRQECEKRGIKTPDPYTTAVTQDNFSIPPIVQAPQSNEQFQPMMMAPVYDEAQGSTQRVMPMPMQMDMGHPQHVAYVPDMYDGMQMPYAHAGSDNQVPMGAYQPVGAYHDMNYGSYMTAENGDLNNGQSHDGFAQTAGYEEFTDWRSVDNSTEFDHRASLPEISDPAANNWVSDFSSATVSDGAVSHTQDASVDWGSQLTNTYSGMDMNGGYPHAEVVGVPVGYGLGLNAGVPVHVPIDSHGVYGANGLYTTHPPVFQQAAIVGAQNTPGWMYNSTSTLKQENSAPTQPVPQSGQTTPQTQTQAQDHLPTFQQPQMRRVTPTQEQMGAFAQAQIPTPVHAVVPGVADIVTSGVPLMTPMGAFPTVPLQQPQQQQQLNSQHVLQAQNMQNAQTLQQAQNGQQSWSDQHPQSPLVQQQQAQLQQQQVQLQHMQYMQQQAQYVQQQAYLQQQHQSEQNQQSQPPPRPRPPQQGSMPNPTPHAQLQQQQNQQREMQKKHVQQLRQQQQQQGQPVAESASKGPSTAVKGSASPTAKSGASSSVRGNAGSGTGTGGGAKAPVGGHSAQQVLQKKQQQQKQIREQQAQKHAQAQATPQQLIAVQTSSMPASNNTNRGQGSSIAEHSRVSASNSMPMNQQQKQQEAKRKSGQVPTKTQAQMSNKTGGAQQTSHQQQRVNSSGGGATNARASLPSLQNTPEPLPNVNMHQSTGHNNNHNQNIAQHNNSNPTSNTPHNGPTTLATLPSAASRGTASQTGELQPISQPQSLLQQQQAMLQQQHMQQQQMLQNRQQQQHMQLLQQQHMVQQQHMQQQMQQHQQNMYNAQLTQTTAGQPSDQSANLNLASHHNASVLSGSMQRPQPQQLHTGQPQGQPAKFNQPALNRHPGQGSVAASRPRTPPIQKSSTTGVSATDTK</sequence>
<feature type="compositionally biased region" description="Low complexity" evidence="2">
    <location>
        <begin position="1387"/>
        <end position="1396"/>
    </location>
</feature>
<evidence type="ECO:0000313" key="4">
    <source>
        <dbReference type="Proteomes" id="UP000054560"/>
    </source>
</evidence>
<gene>
    <name evidence="3" type="ORF">SARC_03878</name>
</gene>
<feature type="region of interest" description="Disordered" evidence="2">
    <location>
        <begin position="1353"/>
        <end position="1658"/>
    </location>
</feature>
<feature type="compositionally biased region" description="Low complexity" evidence="2">
    <location>
        <begin position="1353"/>
        <end position="1365"/>
    </location>
</feature>
<feature type="compositionally biased region" description="Polar residues" evidence="2">
    <location>
        <begin position="1551"/>
        <end position="1579"/>
    </location>
</feature>
<feature type="compositionally biased region" description="Polar residues" evidence="2">
    <location>
        <begin position="1751"/>
        <end position="1770"/>
    </location>
</feature>
<feature type="compositionally biased region" description="Polar residues" evidence="2">
    <location>
        <begin position="272"/>
        <end position="287"/>
    </location>
</feature>
<evidence type="ECO:0000313" key="3">
    <source>
        <dbReference type="EMBL" id="KNC83888.1"/>
    </source>
</evidence>
<feature type="region of interest" description="Disordered" evidence="2">
    <location>
        <begin position="1297"/>
        <end position="1322"/>
    </location>
</feature>
<protein>
    <submittedName>
        <fullName evidence="3">Uncharacterized protein</fullName>
    </submittedName>
</protein>
<keyword evidence="4" id="KW-1185">Reference proteome</keyword>
<feature type="compositionally biased region" description="Low complexity" evidence="2">
    <location>
        <begin position="1405"/>
        <end position="1415"/>
    </location>
</feature>
<feature type="compositionally biased region" description="Low complexity" evidence="2">
    <location>
        <begin position="1193"/>
        <end position="1212"/>
    </location>
</feature>
<feature type="compositionally biased region" description="Polar residues" evidence="2">
    <location>
        <begin position="53"/>
        <end position="84"/>
    </location>
</feature>
<feature type="region of interest" description="Disordered" evidence="2">
    <location>
        <begin position="269"/>
        <end position="349"/>
    </location>
</feature>
<dbReference type="EMBL" id="KQ241803">
    <property type="protein sequence ID" value="KNC83888.1"/>
    <property type="molecule type" value="Genomic_DNA"/>
</dbReference>
<organism evidence="3 4">
    <name type="scientific">Sphaeroforma arctica JP610</name>
    <dbReference type="NCBI Taxonomy" id="667725"/>
    <lineage>
        <taxon>Eukaryota</taxon>
        <taxon>Ichthyosporea</taxon>
        <taxon>Ichthyophonida</taxon>
        <taxon>Sphaeroforma</taxon>
    </lineage>
</organism>